<reference evidence="1 2" key="1">
    <citation type="submission" date="2018-03" db="EMBL/GenBank/DDBJ databases">
        <title>Rhodobacter blasticus.</title>
        <authorList>
            <person name="Meyer T.E."/>
            <person name="Miller S."/>
            <person name="Lodha T."/>
            <person name="Gandham S."/>
            <person name="Chintalapati S."/>
            <person name="Chintalapati V.R."/>
        </authorList>
    </citation>
    <scope>NUCLEOTIDE SEQUENCE [LARGE SCALE GENOMIC DNA]</scope>
    <source>
        <strain evidence="1 2">DSM 2131</strain>
    </source>
</reference>
<dbReference type="AlphaFoldDB" id="A0A2T4J4K0"/>
<evidence type="ECO:0008006" key="3">
    <source>
        <dbReference type="Google" id="ProtNLM"/>
    </source>
</evidence>
<organism evidence="1 2">
    <name type="scientific">Fuscovulum blasticum DSM 2131</name>
    <dbReference type="NCBI Taxonomy" id="1188250"/>
    <lineage>
        <taxon>Bacteria</taxon>
        <taxon>Pseudomonadati</taxon>
        <taxon>Pseudomonadota</taxon>
        <taxon>Alphaproteobacteria</taxon>
        <taxon>Rhodobacterales</taxon>
        <taxon>Paracoccaceae</taxon>
        <taxon>Pseudogemmobacter</taxon>
    </lineage>
</organism>
<protein>
    <recommendedName>
        <fullName evidence="3">Class I SAM-dependent methyltransferase</fullName>
    </recommendedName>
</protein>
<comment type="caution">
    <text evidence="1">The sequence shown here is derived from an EMBL/GenBank/DDBJ whole genome shotgun (WGS) entry which is preliminary data.</text>
</comment>
<dbReference type="InterPro" id="IPR029063">
    <property type="entry name" value="SAM-dependent_MTases_sf"/>
</dbReference>
<proteinExistence type="predicted"/>
<dbReference type="Gene3D" id="3.40.50.150">
    <property type="entry name" value="Vaccinia Virus protein VP39"/>
    <property type="match status" value="1"/>
</dbReference>
<gene>
    <name evidence="1" type="ORF">C5F44_16735</name>
</gene>
<dbReference type="EMBL" id="PZKE01000028">
    <property type="protein sequence ID" value="PTE12787.1"/>
    <property type="molecule type" value="Genomic_DNA"/>
</dbReference>
<evidence type="ECO:0000313" key="1">
    <source>
        <dbReference type="EMBL" id="PTE12787.1"/>
    </source>
</evidence>
<accession>A0A2T4J4K0</accession>
<keyword evidence="2" id="KW-1185">Reference proteome</keyword>
<dbReference type="Proteomes" id="UP000241362">
    <property type="component" value="Unassembled WGS sequence"/>
</dbReference>
<sequence length="202" mass="22110">MPDAGHLPPSGGAEEFVLTFPPEEALFVFQSYSAATAILEYGSGGSTVLAAQLGKPVVAVESDADWAARLAACLEREGLVASLHPVDIGPTGDWGRPRSTEGAARYHRYALSVWDRPDLRHPDLVLIDGRFRAACLAATMLRISRPVTVLFDDYLNRPFYHGVEKLARRVETVGRMARFEVEPGPIPPDLLTEVIGWFADPR</sequence>
<evidence type="ECO:0000313" key="2">
    <source>
        <dbReference type="Proteomes" id="UP000241362"/>
    </source>
</evidence>
<dbReference type="RefSeq" id="WP_107674693.1">
    <property type="nucleotide sequence ID" value="NZ_PZKE01000028.1"/>
</dbReference>
<name>A0A2T4J4K0_FUSBL</name>